<evidence type="ECO:0000313" key="2">
    <source>
        <dbReference type="EMBL" id="MBB4895205.1"/>
    </source>
</evidence>
<keyword evidence="3" id="KW-1185">Reference proteome</keyword>
<keyword evidence="2" id="KW-0489">Methyltransferase</keyword>
<accession>A0A7W7PNW0</accession>
<sequence>MNGSPGASGDASEVALPDARKVLSPDPHQAATLWEDITDNELYRKGVSGLAAGDVVFDVGANIGLAALFFTGLVPGLRVFAFEPAEDCFSCLRENVARHGPGITPVQAALGAEPGERDLTYYPRSPAQSSFYPDAEEDRRNTSVYLANAGFDEELARAFLPAMHQGRSYPVRVTTVSAALDEHGVEEIALLKIDVERAEQDVLDGVGEAAWPRVRRVVAEIHDTDGRLASVAEQLTGRGFHVETGQEALLAGTNVHMLYAARDH</sequence>
<dbReference type="PANTHER" id="PTHR34203:SF13">
    <property type="entry name" value="EXPRESSED PROTEIN"/>
    <property type="match status" value="1"/>
</dbReference>
<name>A0A7W7PNW0_9ACTN</name>
<dbReference type="NCBIfam" id="TIGR01444">
    <property type="entry name" value="fkbM_fam"/>
    <property type="match status" value="1"/>
</dbReference>
<evidence type="ECO:0000259" key="1">
    <source>
        <dbReference type="Pfam" id="PF05050"/>
    </source>
</evidence>
<dbReference type="EMBL" id="JACHJH010000006">
    <property type="protein sequence ID" value="MBB4895205.1"/>
    <property type="molecule type" value="Genomic_DNA"/>
</dbReference>
<organism evidence="2 3">
    <name type="scientific">Streptomyces olivoverticillatus</name>
    <dbReference type="NCBI Taxonomy" id="66427"/>
    <lineage>
        <taxon>Bacteria</taxon>
        <taxon>Bacillati</taxon>
        <taxon>Actinomycetota</taxon>
        <taxon>Actinomycetes</taxon>
        <taxon>Kitasatosporales</taxon>
        <taxon>Streptomycetaceae</taxon>
        <taxon>Streptomyces</taxon>
    </lineage>
</organism>
<comment type="caution">
    <text evidence="2">The sequence shown here is derived from an EMBL/GenBank/DDBJ whole genome shotgun (WGS) entry which is preliminary data.</text>
</comment>
<dbReference type="RefSeq" id="WP_184351000.1">
    <property type="nucleotide sequence ID" value="NZ_JACHJH010000006.1"/>
</dbReference>
<dbReference type="InterPro" id="IPR006342">
    <property type="entry name" value="FkbM_mtfrase"/>
</dbReference>
<dbReference type="InterPro" id="IPR029063">
    <property type="entry name" value="SAM-dependent_MTases_sf"/>
</dbReference>
<evidence type="ECO:0000313" key="3">
    <source>
        <dbReference type="Proteomes" id="UP000556084"/>
    </source>
</evidence>
<dbReference type="Proteomes" id="UP000556084">
    <property type="component" value="Unassembled WGS sequence"/>
</dbReference>
<dbReference type="GO" id="GO:0032259">
    <property type="term" value="P:methylation"/>
    <property type="evidence" value="ECO:0007669"/>
    <property type="project" value="UniProtKB-KW"/>
</dbReference>
<dbReference type="GO" id="GO:0008168">
    <property type="term" value="F:methyltransferase activity"/>
    <property type="evidence" value="ECO:0007669"/>
    <property type="project" value="UniProtKB-KW"/>
</dbReference>
<keyword evidence="2" id="KW-0808">Transferase</keyword>
<feature type="domain" description="Methyltransferase FkbM" evidence="1">
    <location>
        <begin position="58"/>
        <end position="225"/>
    </location>
</feature>
<dbReference type="Gene3D" id="3.40.50.150">
    <property type="entry name" value="Vaccinia Virus protein VP39"/>
    <property type="match status" value="1"/>
</dbReference>
<dbReference type="Pfam" id="PF05050">
    <property type="entry name" value="Methyltransf_21"/>
    <property type="match status" value="1"/>
</dbReference>
<dbReference type="InterPro" id="IPR052514">
    <property type="entry name" value="SAM-dependent_MTase"/>
</dbReference>
<reference evidence="2 3" key="1">
    <citation type="submission" date="2020-08" db="EMBL/GenBank/DDBJ databases">
        <title>Genomic Encyclopedia of Type Strains, Phase III (KMG-III): the genomes of soil and plant-associated and newly described type strains.</title>
        <authorList>
            <person name="Whitman W."/>
        </authorList>
    </citation>
    <scope>NUCLEOTIDE SEQUENCE [LARGE SCALE GENOMIC DNA]</scope>
    <source>
        <strain evidence="2 3">CECT 3266</strain>
    </source>
</reference>
<dbReference type="PANTHER" id="PTHR34203">
    <property type="entry name" value="METHYLTRANSFERASE, FKBM FAMILY PROTEIN"/>
    <property type="match status" value="1"/>
</dbReference>
<dbReference type="SUPFAM" id="SSF53335">
    <property type="entry name" value="S-adenosyl-L-methionine-dependent methyltransferases"/>
    <property type="match status" value="1"/>
</dbReference>
<proteinExistence type="predicted"/>
<dbReference type="AlphaFoldDB" id="A0A7W7PNW0"/>
<protein>
    <submittedName>
        <fullName evidence="2">FkbM family methyltransferase</fullName>
    </submittedName>
</protein>
<gene>
    <name evidence="2" type="ORF">FHS39_004272</name>
</gene>